<organism evidence="2 3">
    <name type="scientific">Amphritea atlantica</name>
    <dbReference type="NCBI Taxonomy" id="355243"/>
    <lineage>
        <taxon>Bacteria</taxon>
        <taxon>Pseudomonadati</taxon>
        <taxon>Pseudomonadota</taxon>
        <taxon>Gammaproteobacteria</taxon>
        <taxon>Oceanospirillales</taxon>
        <taxon>Oceanospirillaceae</taxon>
        <taxon>Amphritea</taxon>
    </lineage>
</organism>
<evidence type="ECO:0000313" key="2">
    <source>
        <dbReference type="EMBL" id="SEQ92911.1"/>
    </source>
</evidence>
<dbReference type="Proteomes" id="UP000198749">
    <property type="component" value="Unassembled WGS sequence"/>
</dbReference>
<dbReference type="SUPFAM" id="SSF56436">
    <property type="entry name" value="C-type lectin-like"/>
    <property type="match status" value="1"/>
</dbReference>
<accession>A0A1H9K0X9</accession>
<feature type="domain" description="Sulfatase-modifying factor enzyme-like" evidence="1">
    <location>
        <begin position="87"/>
        <end position="354"/>
    </location>
</feature>
<gene>
    <name evidence="2" type="ORF">SAMN03080615_03284</name>
</gene>
<dbReference type="InterPro" id="IPR051043">
    <property type="entry name" value="Sulfatase_Mod_Factor_Kinase"/>
</dbReference>
<dbReference type="EMBL" id="FOGB01000011">
    <property type="protein sequence ID" value="SEQ92911.1"/>
    <property type="molecule type" value="Genomic_DNA"/>
</dbReference>
<dbReference type="InterPro" id="IPR005532">
    <property type="entry name" value="SUMF_dom"/>
</dbReference>
<reference evidence="3" key="1">
    <citation type="submission" date="2016-10" db="EMBL/GenBank/DDBJ databases">
        <authorList>
            <person name="Varghese N."/>
            <person name="Submissions S."/>
        </authorList>
    </citation>
    <scope>NUCLEOTIDE SEQUENCE [LARGE SCALE GENOMIC DNA]</scope>
    <source>
        <strain evidence="3">DSM 18887</strain>
    </source>
</reference>
<dbReference type="AlphaFoldDB" id="A0A1H9K0X9"/>
<evidence type="ECO:0000259" key="1">
    <source>
        <dbReference type="Pfam" id="PF03781"/>
    </source>
</evidence>
<protein>
    <submittedName>
        <fullName evidence="2">Formylglycine-generating enzyme, required for sulfatase activity, contains SUMF1/FGE domain</fullName>
    </submittedName>
</protein>
<proteinExistence type="predicted"/>
<dbReference type="GO" id="GO:0120147">
    <property type="term" value="F:formylglycine-generating oxidase activity"/>
    <property type="evidence" value="ECO:0007669"/>
    <property type="project" value="TreeGrafter"/>
</dbReference>
<dbReference type="Gene3D" id="3.90.1580.10">
    <property type="entry name" value="paralog of FGE (formylglycine-generating enzyme)"/>
    <property type="match status" value="1"/>
</dbReference>
<dbReference type="Pfam" id="PF03781">
    <property type="entry name" value="FGE-sulfatase"/>
    <property type="match status" value="1"/>
</dbReference>
<dbReference type="InterPro" id="IPR042095">
    <property type="entry name" value="SUMF_sf"/>
</dbReference>
<name>A0A1H9K0X9_9GAMM</name>
<evidence type="ECO:0000313" key="3">
    <source>
        <dbReference type="Proteomes" id="UP000198749"/>
    </source>
</evidence>
<sequence>MILGVMDPGNKDESMPTLTRLFQSVSVISLSCALILSGCKSEADIVVTSDVVSAEKIAEIRANIQTLHPDADSQLQAKVLDTAVRAVEDMVFIEGGKFMMGDFGMPCDADPERPVWRETENMCNATRSMDTSPSHPVELDSYSLSKYETRVKDMDRYLLAHNEPLPKPELREVEPENFQFQPDNPASTRGWQDAKDYCTWLGQLTGYAFDLPTEAQWEFAARNRGKKIYYATDNGFLENKRNTRPYDKDSGKLGHTYPVDMLPPNPLGIYGLQNNAAEWVNDWYDPEYYSYSPVKNPQGPEKAVQVKKQYQPLQTYRVLRGNWAFEVNSNILIRRESETNGKPTYSPMAGFRCATQSTEKLF</sequence>
<dbReference type="InterPro" id="IPR016187">
    <property type="entry name" value="CTDL_fold"/>
</dbReference>
<dbReference type="PANTHER" id="PTHR23150:SF19">
    <property type="entry name" value="FORMYLGLYCINE-GENERATING ENZYME"/>
    <property type="match status" value="1"/>
</dbReference>
<dbReference type="PANTHER" id="PTHR23150">
    <property type="entry name" value="SULFATASE MODIFYING FACTOR 1, 2"/>
    <property type="match status" value="1"/>
</dbReference>
<keyword evidence="3" id="KW-1185">Reference proteome</keyword>
<dbReference type="STRING" id="355243.SAMN03080615_03284"/>
<dbReference type="OrthoDB" id="9768004at2"/>